<accession>A0A2U3KN06</accession>
<dbReference type="SUPFAM" id="SSF51556">
    <property type="entry name" value="Metallo-dependent hydrolases"/>
    <property type="match status" value="1"/>
</dbReference>
<dbReference type="Gene3D" id="3.20.20.140">
    <property type="entry name" value="Metal-dependent hydrolases"/>
    <property type="match status" value="1"/>
</dbReference>
<dbReference type="SUPFAM" id="SSF51338">
    <property type="entry name" value="Composite domain of metallo-dependent hydrolases"/>
    <property type="match status" value="1"/>
</dbReference>
<evidence type="ECO:0000313" key="2">
    <source>
        <dbReference type="EMBL" id="SPF41005.1"/>
    </source>
</evidence>
<dbReference type="Gene3D" id="2.30.40.10">
    <property type="entry name" value="Urease, subunit C, domain 1"/>
    <property type="match status" value="1"/>
</dbReference>
<dbReference type="PANTHER" id="PTHR22642">
    <property type="entry name" value="IMIDAZOLONEPROPIONASE"/>
    <property type="match status" value="1"/>
</dbReference>
<keyword evidence="2" id="KW-0378">Hydrolase</keyword>
<reference evidence="3" key="1">
    <citation type="submission" date="2018-02" db="EMBL/GenBank/DDBJ databases">
        <authorList>
            <person name="Hausmann B."/>
        </authorList>
    </citation>
    <scope>NUCLEOTIDE SEQUENCE [LARGE SCALE GENOMIC DNA]</scope>
    <source>
        <strain evidence="3">Peat soil MAG SbA1</strain>
    </source>
</reference>
<dbReference type="EMBL" id="OMOD01000127">
    <property type="protein sequence ID" value="SPF41005.1"/>
    <property type="molecule type" value="Genomic_DNA"/>
</dbReference>
<dbReference type="InterPro" id="IPR033932">
    <property type="entry name" value="YtcJ-like"/>
</dbReference>
<evidence type="ECO:0000313" key="3">
    <source>
        <dbReference type="Proteomes" id="UP000238701"/>
    </source>
</evidence>
<dbReference type="Gene3D" id="3.10.310.70">
    <property type="match status" value="1"/>
</dbReference>
<dbReference type="GO" id="GO:0016810">
    <property type="term" value="F:hydrolase activity, acting on carbon-nitrogen (but not peptide) bonds"/>
    <property type="evidence" value="ECO:0007669"/>
    <property type="project" value="InterPro"/>
</dbReference>
<sequence length="638" mass="69290">MNLNNHMNGGSLASSETTFSLRSSRLFFVNLAVRKRSTAKDAKSAPRTQSRAAHVRLSRCLSMKAMACGVLSACLLASLPSRAQTSAPKPEEAKPKADIIFMHANIYTGVPANTPFSSILREEAIAVRGDRIQAVGKTFDLMKLKGPDTQVIDLGGHFVMPGFNDAHLHLADAGQQKLGVDLDGVKSLDEMRERLAAKVQTAKPGDWILGGGWDETAWLVKALPSRWDLDEVSGGHPVFLDRVDGHLAVANTRALQLAGITLASRDPQGGHIDRNDAGEPTGILRDTAQDAVQLAIPKLTHDQRRHAIEVALAELAENGVTSAQDNSAWEDFQIYEELEKEGKLTARISEWLPFDETVEQLDKKRTSHPQSDLMLHTGMLKGFMDGSLGGHTAALSEPYADDPKNYGLARYDPEKLNAMTTERVLAGFQIGFHAIGDKGIQMALDAFAAAEKAAKEAKVKAANGGDDYRLRIEHAQCPTVAQIAQFKQLKVIASMQPSHVLTDMRWAEARLGPARASLSYGWAAFLNKGVTLAFGTDYNVEPVSPYRGLYAAVTRKSVDGKQEFFPAQRITMDQAIAAYTTGSAFAEFEEKEKGKIVPGMLADFVVLDRDVTASAAEKLLGTKVLRTVVGGKTIYEAK</sequence>
<dbReference type="Proteomes" id="UP000238701">
    <property type="component" value="Unassembled WGS sequence"/>
</dbReference>
<feature type="domain" description="Amidohydrolase 3" evidence="1">
    <location>
        <begin position="150"/>
        <end position="635"/>
    </location>
</feature>
<protein>
    <submittedName>
        <fullName evidence="2">Amidohydrolase 3</fullName>
    </submittedName>
</protein>
<organism evidence="2 3">
    <name type="scientific">Candidatus Sulfotelmatobacter kueseliae</name>
    <dbReference type="NCBI Taxonomy" id="2042962"/>
    <lineage>
        <taxon>Bacteria</taxon>
        <taxon>Pseudomonadati</taxon>
        <taxon>Acidobacteriota</taxon>
        <taxon>Terriglobia</taxon>
        <taxon>Terriglobales</taxon>
        <taxon>Candidatus Korobacteraceae</taxon>
        <taxon>Candidatus Sulfotelmatobacter</taxon>
    </lineage>
</organism>
<proteinExistence type="predicted"/>
<dbReference type="InterPro" id="IPR032466">
    <property type="entry name" value="Metal_Hydrolase"/>
</dbReference>
<gene>
    <name evidence="2" type="ORF">SBA1_340046</name>
</gene>
<dbReference type="CDD" id="cd01300">
    <property type="entry name" value="YtcJ_like"/>
    <property type="match status" value="1"/>
</dbReference>
<dbReference type="InterPro" id="IPR013108">
    <property type="entry name" value="Amidohydro_3"/>
</dbReference>
<dbReference type="PANTHER" id="PTHR22642:SF2">
    <property type="entry name" value="PROTEIN LONG AFTER FAR-RED 3"/>
    <property type="match status" value="1"/>
</dbReference>
<name>A0A2U3KN06_9BACT</name>
<dbReference type="InterPro" id="IPR011059">
    <property type="entry name" value="Metal-dep_hydrolase_composite"/>
</dbReference>
<dbReference type="Pfam" id="PF07969">
    <property type="entry name" value="Amidohydro_3"/>
    <property type="match status" value="1"/>
</dbReference>
<evidence type="ECO:0000259" key="1">
    <source>
        <dbReference type="Pfam" id="PF07969"/>
    </source>
</evidence>
<dbReference type="AlphaFoldDB" id="A0A2U3KN06"/>